<dbReference type="PROSITE" id="PS50929">
    <property type="entry name" value="ABC_TM1F"/>
    <property type="match status" value="1"/>
</dbReference>
<protein>
    <submittedName>
        <fullName evidence="8">Cysteine peptidase family C39 domain-containing protein</fullName>
    </submittedName>
</protein>
<dbReference type="EMBL" id="JBHTIA010000003">
    <property type="protein sequence ID" value="MFD0764518.1"/>
    <property type="molecule type" value="Genomic_DNA"/>
</dbReference>
<organism evidence="8 9">
    <name type="scientific">Mucilaginibacter lutimaris</name>
    <dbReference type="NCBI Taxonomy" id="931629"/>
    <lineage>
        <taxon>Bacteria</taxon>
        <taxon>Pseudomonadati</taxon>
        <taxon>Bacteroidota</taxon>
        <taxon>Sphingobacteriia</taxon>
        <taxon>Sphingobacteriales</taxon>
        <taxon>Sphingobacteriaceae</taxon>
        <taxon>Mucilaginibacter</taxon>
    </lineage>
</organism>
<evidence type="ECO:0000256" key="2">
    <source>
        <dbReference type="ARBA" id="ARBA00022692"/>
    </source>
</evidence>
<evidence type="ECO:0000256" key="5">
    <source>
        <dbReference type="SAM" id="Phobius"/>
    </source>
</evidence>
<keyword evidence="3 5" id="KW-1133">Transmembrane helix</keyword>
<reference evidence="9" key="1">
    <citation type="journal article" date="2019" name="Int. J. Syst. Evol. Microbiol.">
        <title>The Global Catalogue of Microorganisms (GCM) 10K type strain sequencing project: providing services to taxonomists for standard genome sequencing and annotation.</title>
        <authorList>
            <consortium name="The Broad Institute Genomics Platform"/>
            <consortium name="The Broad Institute Genome Sequencing Center for Infectious Disease"/>
            <person name="Wu L."/>
            <person name="Ma J."/>
        </authorList>
    </citation>
    <scope>NUCLEOTIDE SEQUENCE [LARGE SCALE GENOMIC DNA]</scope>
    <source>
        <strain evidence="9">CCUG 60742</strain>
    </source>
</reference>
<dbReference type="Proteomes" id="UP001597073">
    <property type="component" value="Unassembled WGS sequence"/>
</dbReference>
<feature type="transmembrane region" description="Helical" evidence="5">
    <location>
        <begin position="169"/>
        <end position="192"/>
    </location>
</feature>
<feature type="transmembrane region" description="Helical" evidence="5">
    <location>
        <begin position="303"/>
        <end position="328"/>
    </location>
</feature>
<sequence length="452" mass="50634">MKNLISVYNTYTPQRGPDDCGHACLSMLLNYTGRYAEGERLMLENCSPPGGSSLFELRGLLSSYGINARNVSMDLITLRELNVPCILHTVTADGEFHFMVCYGAKCNDIDWEYLIADPATGISWCPENEIGRLWKSGAALYPEGLQFKFPKVTDLTWNVLFRSASLPRILFVSIPFLNLWAALFGIALSWLLQRGMNNSLSDSKSSLLFAVVLLLLLIMLAKGLGNYIRQQMLIKLNAGIRRKYMAIFIGRLINNDISERSLKKGLDDVQMIQNAFSALFGILFSDGSLVIILLIGLCYFEPFAGLINVLYVILIGWRGAVNAVIIAINQRSLADKAATNEISLAQVLKSPRCTPDPLVTHIEEEHRYTNTARSLATLINKQNFFYECLGNFSVISVLSCCLFYVRNNMISYNMLITEVVTSYFVTMLMPRICHSFPVITAGAQLMKKFQVK</sequence>
<feature type="transmembrane region" description="Helical" evidence="5">
    <location>
        <begin position="207"/>
        <end position="225"/>
    </location>
</feature>
<comment type="caution">
    <text evidence="8">The sequence shown here is derived from an EMBL/GenBank/DDBJ whole genome shotgun (WGS) entry which is preliminary data.</text>
</comment>
<dbReference type="InterPro" id="IPR011527">
    <property type="entry name" value="ABC1_TM_dom"/>
</dbReference>
<feature type="domain" description="ABC transmembrane type-1" evidence="6">
    <location>
        <begin position="181"/>
        <end position="317"/>
    </location>
</feature>
<evidence type="ECO:0000256" key="1">
    <source>
        <dbReference type="ARBA" id="ARBA00004651"/>
    </source>
</evidence>
<proteinExistence type="predicted"/>
<dbReference type="SUPFAM" id="SSF90123">
    <property type="entry name" value="ABC transporter transmembrane region"/>
    <property type="match status" value="1"/>
</dbReference>
<accession>A0ABW2ZEF6</accession>
<evidence type="ECO:0000256" key="3">
    <source>
        <dbReference type="ARBA" id="ARBA00022989"/>
    </source>
</evidence>
<dbReference type="Gene3D" id="3.90.70.10">
    <property type="entry name" value="Cysteine proteinases"/>
    <property type="match status" value="1"/>
</dbReference>
<keyword evidence="9" id="KW-1185">Reference proteome</keyword>
<feature type="transmembrane region" description="Helical" evidence="5">
    <location>
        <begin position="276"/>
        <end position="297"/>
    </location>
</feature>
<gene>
    <name evidence="8" type="ORF">ACFQZI_06615</name>
</gene>
<evidence type="ECO:0000259" key="6">
    <source>
        <dbReference type="PROSITE" id="PS50929"/>
    </source>
</evidence>
<dbReference type="PROSITE" id="PS50990">
    <property type="entry name" value="PEPTIDASE_C39"/>
    <property type="match status" value="1"/>
</dbReference>
<dbReference type="InterPro" id="IPR036640">
    <property type="entry name" value="ABC1_TM_sf"/>
</dbReference>
<dbReference type="Gene3D" id="1.20.1560.10">
    <property type="entry name" value="ABC transporter type 1, transmembrane domain"/>
    <property type="match status" value="1"/>
</dbReference>
<evidence type="ECO:0000256" key="4">
    <source>
        <dbReference type="ARBA" id="ARBA00023136"/>
    </source>
</evidence>
<keyword evidence="2 5" id="KW-0812">Transmembrane</keyword>
<keyword evidence="4 5" id="KW-0472">Membrane</keyword>
<feature type="transmembrane region" description="Helical" evidence="5">
    <location>
        <begin position="384"/>
        <end position="405"/>
    </location>
</feature>
<evidence type="ECO:0000259" key="7">
    <source>
        <dbReference type="PROSITE" id="PS50990"/>
    </source>
</evidence>
<dbReference type="Pfam" id="PF03412">
    <property type="entry name" value="Peptidase_C39"/>
    <property type="match status" value="1"/>
</dbReference>
<evidence type="ECO:0000313" key="8">
    <source>
        <dbReference type="EMBL" id="MFD0764518.1"/>
    </source>
</evidence>
<feature type="domain" description="Peptidase C39" evidence="7">
    <location>
        <begin position="14"/>
        <end position="141"/>
    </location>
</feature>
<dbReference type="RefSeq" id="WP_377140071.1">
    <property type="nucleotide sequence ID" value="NZ_JBHTIA010000003.1"/>
</dbReference>
<evidence type="ECO:0000313" key="9">
    <source>
        <dbReference type="Proteomes" id="UP001597073"/>
    </source>
</evidence>
<comment type="subcellular location">
    <subcellularLocation>
        <location evidence="1">Cell membrane</location>
        <topology evidence="1">Multi-pass membrane protein</topology>
    </subcellularLocation>
</comment>
<dbReference type="InterPro" id="IPR005074">
    <property type="entry name" value="Peptidase_C39"/>
</dbReference>
<name>A0ABW2ZEF6_9SPHI</name>